<evidence type="ECO:0000256" key="1">
    <source>
        <dbReference type="SAM" id="SignalP"/>
    </source>
</evidence>
<feature type="domain" description="DUF305" evidence="2">
    <location>
        <begin position="29"/>
        <end position="127"/>
    </location>
</feature>
<dbReference type="EMBL" id="FZOS01000043">
    <property type="protein sequence ID" value="SNT11671.1"/>
    <property type="molecule type" value="Genomic_DNA"/>
</dbReference>
<dbReference type="Pfam" id="PF03713">
    <property type="entry name" value="DUF305"/>
    <property type="match status" value="1"/>
</dbReference>
<sequence>MKKAQIATAALVLAATMPALAQGNPQGMDHSKMNHGQMNHSAMAEMMQPTQANPYPPAEMKMHRAMMGAVGSDATETWVRKMIEHHRGAVEMSQIVLRDARDAKIREMATKSSAEQRQEINELQAWLREHGKRPQ</sequence>
<dbReference type="Proteomes" id="UP000198281">
    <property type="component" value="Unassembled WGS sequence"/>
</dbReference>
<feature type="chain" id="PRO_5011255191" description="DUF305 domain-containing protein" evidence="1">
    <location>
        <begin position="22"/>
        <end position="135"/>
    </location>
</feature>
<accession>A0A239K0W5</accession>
<dbReference type="AlphaFoldDB" id="A0A239K0W5"/>
<keyword evidence="4" id="KW-1185">Reference proteome</keyword>
<evidence type="ECO:0000313" key="4">
    <source>
        <dbReference type="Proteomes" id="UP000198281"/>
    </source>
</evidence>
<reference evidence="4" key="1">
    <citation type="submission" date="2017-06" db="EMBL/GenBank/DDBJ databases">
        <authorList>
            <person name="Varghese N."/>
            <person name="Submissions S."/>
        </authorList>
    </citation>
    <scope>NUCLEOTIDE SEQUENCE [LARGE SCALE GENOMIC DNA]</scope>
    <source>
        <strain evidence="4">LNB2</strain>
    </source>
</reference>
<dbReference type="RefSeq" id="WP_030541590.1">
    <property type="nucleotide sequence ID" value="NZ_FZOS01000043.1"/>
</dbReference>
<dbReference type="PANTHER" id="PTHR36933:SF1">
    <property type="entry name" value="SLL0788 PROTEIN"/>
    <property type="match status" value="1"/>
</dbReference>
<protein>
    <recommendedName>
        <fullName evidence="2">DUF305 domain-containing protein</fullName>
    </recommendedName>
</protein>
<evidence type="ECO:0000313" key="3">
    <source>
        <dbReference type="EMBL" id="SNT11671.1"/>
    </source>
</evidence>
<proteinExistence type="predicted"/>
<keyword evidence="1" id="KW-0732">Signal</keyword>
<name>A0A239K0W5_9SPHN</name>
<dbReference type="InterPro" id="IPR005183">
    <property type="entry name" value="DUF305_CopM-like"/>
</dbReference>
<gene>
    <name evidence="3" type="ORF">SAMN06295912_14321</name>
</gene>
<dbReference type="Gene3D" id="1.20.1260.10">
    <property type="match status" value="1"/>
</dbReference>
<organism evidence="3 4">
    <name type="scientific">Edaphosphingomonas laterariae</name>
    <dbReference type="NCBI Taxonomy" id="861865"/>
    <lineage>
        <taxon>Bacteria</taxon>
        <taxon>Pseudomonadati</taxon>
        <taxon>Pseudomonadota</taxon>
        <taxon>Alphaproteobacteria</taxon>
        <taxon>Sphingomonadales</taxon>
        <taxon>Rhizorhabdaceae</taxon>
        <taxon>Edaphosphingomonas</taxon>
    </lineage>
</organism>
<dbReference type="OrthoDB" id="517560at2"/>
<dbReference type="PANTHER" id="PTHR36933">
    <property type="entry name" value="SLL0788 PROTEIN"/>
    <property type="match status" value="1"/>
</dbReference>
<evidence type="ECO:0000259" key="2">
    <source>
        <dbReference type="Pfam" id="PF03713"/>
    </source>
</evidence>
<dbReference type="InterPro" id="IPR012347">
    <property type="entry name" value="Ferritin-like"/>
</dbReference>
<feature type="signal peptide" evidence="1">
    <location>
        <begin position="1"/>
        <end position="21"/>
    </location>
</feature>